<dbReference type="Proteomes" id="UP000784294">
    <property type="component" value="Unassembled WGS sequence"/>
</dbReference>
<dbReference type="FunFam" id="1.10.510.10:FF:000571">
    <property type="entry name" value="Maternal embryonic leucine zipper kinase"/>
    <property type="match status" value="1"/>
</dbReference>
<dbReference type="Gene3D" id="1.10.510.10">
    <property type="entry name" value="Transferase(Phosphotransferase) domain 1"/>
    <property type="match status" value="1"/>
</dbReference>
<comment type="caution">
    <text evidence="5">The sequence shown here is derived from an EMBL/GenBank/DDBJ whole genome shotgun (WGS) entry which is preliminary data.</text>
</comment>
<evidence type="ECO:0000256" key="3">
    <source>
        <dbReference type="SAM" id="MobiDB-lite"/>
    </source>
</evidence>
<dbReference type="GO" id="GO:0005737">
    <property type="term" value="C:cytoplasm"/>
    <property type="evidence" value="ECO:0007669"/>
    <property type="project" value="TreeGrafter"/>
</dbReference>
<dbReference type="InterPro" id="IPR008271">
    <property type="entry name" value="Ser/Thr_kinase_AS"/>
</dbReference>
<dbReference type="PROSITE" id="PS00108">
    <property type="entry name" value="PROTEIN_KINASE_ST"/>
    <property type="match status" value="1"/>
</dbReference>
<evidence type="ECO:0000256" key="2">
    <source>
        <dbReference type="ARBA" id="ARBA00022840"/>
    </source>
</evidence>
<feature type="non-terminal residue" evidence="5">
    <location>
        <position position="1"/>
    </location>
</feature>
<dbReference type="GO" id="GO:0000226">
    <property type="term" value="P:microtubule cytoskeleton organization"/>
    <property type="evidence" value="ECO:0007669"/>
    <property type="project" value="TreeGrafter"/>
</dbReference>
<sequence length="456" mass="50056">LIYNHYCFIPQECLSFAPVKAAVKIIEKTKFDAKTQRLLSREIEAMERLNHPHVIQLYEVQSSISRLHLVLEYAPGGELYGTLIKNGRMEEKVAKVIFIQIASALKHLSFGDLCFIVCLQHEHDVIHRDLKAENIFFSAPLFVKLGDFGFSTVAGTGTRLMTFCGSPPYAAPELFTDDSYFGRPVDLWALGVITYFMVTGILPFRADTVAKLKRLIAAGKFTMPLLISIPCQRLLQGLLCPRPETRLTVDQLANIEWLEGALPMPGQLGASATDRSEVEMRAAHAQVLQALQIWWGIDPNEVEQALAAGPTHHLTGIYRMLVSQAGARARGDGKPNESVPDGKVSNAMEEQDETTSSADRAGEKVAVEVARSRLAQSNWATARLPPLLTSQALAKIVGQQKCARFSRSEAKERPTLDPTKSTLAFVTTSGGDAPLEGQAGQNEATGRLTSRTCQLV</sequence>
<feature type="region of interest" description="Disordered" evidence="3">
    <location>
        <begin position="328"/>
        <end position="362"/>
    </location>
</feature>
<evidence type="ECO:0000259" key="4">
    <source>
        <dbReference type="PROSITE" id="PS50011"/>
    </source>
</evidence>
<feature type="region of interest" description="Disordered" evidence="3">
    <location>
        <begin position="431"/>
        <end position="456"/>
    </location>
</feature>
<reference evidence="5" key="1">
    <citation type="submission" date="2018-11" db="EMBL/GenBank/DDBJ databases">
        <authorList>
            <consortium name="Pathogen Informatics"/>
        </authorList>
    </citation>
    <scope>NUCLEOTIDE SEQUENCE</scope>
</reference>
<accession>A0A448WBB4</accession>
<dbReference type="AlphaFoldDB" id="A0A448WBB4"/>
<dbReference type="OrthoDB" id="193931at2759"/>
<dbReference type="SUPFAM" id="SSF56112">
    <property type="entry name" value="Protein kinase-like (PK-like)"/>
    <property type="match status" value="1"/>
</dbReference>
<dbReference type="GO" id="GO:0035556">
    <property type="term" value="P:intracellular signal transduction"/>
    <property type="evidence" value="ECO:0007669"/>
    <property type="project" value="TreeGrafter"/>
</dbReference>
<feature type="compositionally biased region" description="Polar residues" evidence="3">
    <location>
        <begin position="439"/>
        <end position="456"/>
    </location>
</feature>
<evidence type="ECO:0000313" key="6">
    <source>
        <dbReference type="Proteomes" id="UP000784294"/>
    </source>
</evidence>
<proteinExistence type="predicted"/>
<dbReference type="InterPro" id="IPR011009">
    <property type="entry name" value="Kinase-like_dom_sf"/>
</dbReference>
<dbReference type="EMBL" id="CAAALY010001972">
    <property type="protein sequence ID" value="VEL07545.1"/>
    <property type="molecule type" value="Genomic_DNA"/>
</dbReference>
<protein>
    <recommendedName>
        <fullName evidence="4">Protein kinase domain-containing protein</fullName>
    </recommendedName>
</protein>
<evidence type="ECO:0000256" key="1">
    <source>
        <dbReference type="ARBA" id="ARBA00022741"/>
    </source>
</evidence>
<dbReference type="PANTHER" id="PTHR24346:SF49">
    <property type="entry name" value="NIM1 SERINE_THREONINE PROTEIN KINASE"/>
    <property type="match status" value="1"/>
</dbReference>
<dbReference type="Pfam" id="PF00069">
    <property type="entry name" value="Pkinase"/>
    <property type="match status" value="1"/>
</dbReference>
<dbReference type="SMART" id="SM00220">
    <property type="entry name" value="S_TKc"/>
    <property type="match status" value="1"/>
</dbReference>
<feature type="domain" description="Protein kinase" evidence="4">
    <location>
        <begin position="1"/>
        <end position="258"/>
    </location>
</feature>
<dbReference type="InterPro" id="IPR000719">
    <property type="entry name" value="Prot_kinase_dom"/>
</dbReference>
<evidence type="ECO:0000313" key="5">
    <source>
        <dbReference type="EMBL" id="VEL07545.1"/>
    </source>
</evidence>
<dbReference type="PROSITE" id="PS50011">
    <property type="entry name" value="PROTEIN_KINASE_DOM"/>
    <property type="match status" value="1"/>
</dbReference>
<dbReference type="GO" id="GO:0005524">
    <property type="term" value="F:ATP binding"/>
    <property type="evidence" value="ECO:0007669"/>
    <property type="project" value="UniProtKB-KW"/>
</dbReference>
<name>A0A448WBB4_9PLAT</name>
<keyword evidence="6" id="KW-1185">Reference proteome</keyword>
<keyword evidence="2" id="KW-0067">ATP-binding</keyword>
<keyword evidence="1" id="KW-0547">Nucleotide-binding</keyword>
<organism evidence="5 6">
    <name type="scientific">Protopolystoma xenopodis</name>
    <dbReference type="NCBI Taxonomy" id="117903"/>
    <lineage>
        <taxon>Eukaryota</taxon>
        <taxon>Metazoa</taxon>
        <taxon>Spiralia</taxon>
        <taxon>Lophotrochozoa</taxon>
        <taxon>Platyhelminthes</taxon>
        <taxon>Monogenea</taxon>
        <taxon>Polyopisthocotylea</taxon>
        <taxon>Polystomatidea</taxon>
        <taxon>Polystomatidae</taxon>
        <taxon>Protopolystoma</taxon>
    </lineage>
</organism>
<gene>
    <name evidence="5" type="ORF">PXEA_LOCUS985</name>
</gene>
<dbReference type="PANTHER" id="PTHR24346">
    <property type="entry name" value="MAP/MICROTUBULE AFFINITY-REGULATING KINASE"/>
    <property type="match status" value="1"/>
</dbReference>
<dbReference type="GO" id="GO:0050321">
    <property type="term" value="F:tau-protein kinase activity"/>
    <property type="evidence" value="ECO:0007669"/>
    <property type="project" value="TreeGrafter"/>
</dbReference>